<dbReference type="Proteomes" id="UP000472264">
    <property type="component" value="Chromosome 17"/>
</dbReference>
<feature type="region of interest" description="Disordered" evidence="1">
    <location>
        <begin position="39"/>
        <end position="66"/>
    </location>
</feature>
<feature type="region of interest" description="Disordered" evidence="1">
    <location>
        <begin position="157"/>
        <end position="183"/>
    </location>
</feature>
<name>A0A665VYU3_ECHNA</name>
<sequence length="207" mass="22528">LPLLQQLTRLFAGEGPHLPNTETKVNCFTGTKGAAYLHSPGNSIRPGTAATRGTEAGRTGGGEMDRSTGRVVVPFSGCAAPSLHPCRRCRVGDTDLFLFFSLIFPVRPRPSHPSPCLLSIICRFLLKSGVTICSDPELGWVKSAMKRVDGEKEALLQIEENEPESTTDTPATTDTPLEGPPSPYRWQQIHFNNPSIVPRIIWSLPVP</sequence>
<dbReference type="GO" id="GO:0008009">
    <property type="term" value="F:chemokine activity"/>
    <property type="evidence" value="ECO:0007669"/>
    <property type="project" value="InterPro"/>
</dbReference>
<proteinExistence type="predicted"/>
<keyword evidence="3" id="KW-1185">Reference proteome</keyword>
<evidence type="ECO:0000313" key="3">
    <source>
        <dbReference type="Proteomes" id="UP000472264"/>
    </source>
</evidence>
<reference evidence="2" key="2">
    <citation type="submission" date="2025-08" db="UniProtKB">
        <authorList>
            <consortium name="Ensembl"/>
        </authorList>
    </citation>
    <scope>IDENTIFICATION</scope>
</reference>
<dbReference type="AlphaFoldDB" id="A0A665VYU3"/>
<reference evidence="2" key="1">
    <citation type="submission" date="2021-04" db="EMBL/GenBank/DDBJ databases">
        <authorList>
            <consortium name="Wellcome Sanger Institute Data Sharing"/>
        </authorList>
    </citation>
    <scope>NUCLEOTIDE SEQUENCE [LARGE SCALE GENOMIC DNA]</scope>
</reference>
<dbReference type="GO" id="GO:0005576">
    <property type="term" value="C:extracellular region"/>
    <property type="evidence" value="ECO:0007669"/>
    <property type="project" value="InterPro"/>
</dbReference>
<dbReference type="InterPro" id="IPR036048">
    <property type="entry name" value="Interleukin_8-like_sf"/>
</dbReference>
<feature type="compositionally biased region" description="Low complexity" evidence="1">
    <location>
        <begin position="166"/>
        <end position="176"/>
    </location>
</feature>
<accession>A0A665VYU3</accession>
<feature type="compositionally biased region" description="Low complexity" evidence="1">
    <location>
        <begin position="47"/>
        <end position="57"/>
    </location>
</feature>
<gene>
    <name evidence="2" type="primary">LOC115057158</name>
</gene>
<dbReference type="Ensembl" id="ENSENLT00000037774.1">
    <property type="protein sequence ID" value="ENSENLP00000036796.1"/>
    <property type="gene ID" value="ENSENLG00000015979.1"/>
</dbReference>
<evidence type="ECO:0000313" key="2">
    <source>
        <dbReference type="Ensembl" id="ENSENLP00000036796.1"/>
    </source>
</evidence>
<dbReference type="SUPFAM" id="SSF54117">
    <property type="entry name" value="Interleukin 8-like chemokines"/>
    <property type="match status" value="1"/>
</dbReference>
<protein>
    <recommendedName>
        <fullName evidence="4">Chemokine interleukin-8-like domain-containing protein</fullName>
    </recommendedName>
</protein>
<dbReference type="InParanoid" id="A0A665VYU3"/>
<dbReference type="Gene3D" id="2.40.50.40">
    <property type="match status" value="1"/>
</dbReference>
<dbReference type="GO" id="GO:0006955">
    <property type="term" value="P:immune response"/>
    <property type="evidence" value="ECO:0007669"/>
    <property type="project" value="InterPro"/>
</dbReference>
<reference evidence="2" key="3">
    <citation type="submission" date="2025-09" db="UniProtKB">
        <authorList>
            <consortium name="Ensembl"/>
        </authorList>
    </citation>
    <scope>IDENTIFICATION</scope>
</reference>
<evidence type="ECO:0000256" key="1">
    <source>
        <dbReference type="SAM" id="MobiDB-lite"/>
    </source>
</evidence>
<organism evidence="2 3">
    <name type="scientific">Echeneis naucrates</name>
    <name type="common">Live sharksucker</name>
    <dbReference type="NCBI Taxonomy" id="173247"/>
    <lineage>
        <taxon>Eukaryota</taxon>
        <taxon>Metazoa</taxon>
        <taxon>Chordata</taxon>
        <taxon>Craniata</taxon>
        <taxon>Vertebrata</taxon>
        <taxon>Euteleostomi</taxon>
        <taxon>Actinopterygii</taxon>
        <taxon>Neopterygii</taxon>
        <taxon>Teleostei</taxon>
        <taxon>Neoteleostei</taxon>
        <taxon>Acanthomorphata</taxon>
        <taxon>Carangaria</taxon>
        <taxon>Carangiformes</taxon>
        <taxon>Echeneidae</taxon>
        <taxon>Echeneis</taxon>
    </lineage>
</organism>
<evidence type="ECO:0008006" key="4">
    <source>
        <dbReference type="Google" id="ProtNLM"/>
    </source>
</evidence>